<protein>
    <submittedName>
        <fullName evidence="1">Uncharacterized protein</fullName>
    </submittedName>
</protein>
<comment type="caution">
    <text evidence="1">The sequence shown here is derived from an EMBL/GenBank/DDBJ whole genome shotgun (WGS) entry which is preliminary data.</text>
</comment>
<dbReference type="Proteomes" id="UP000191500">
    <property type="component" value="Unassembled WGS sequence"/>
</dbReference>
<dbReference type="AlphaFoldDB" id="A0A1V6UV85"/>
<evidence type="ECO:0000313" key="1">
    <source>
        <dbReference type="EMBL" id="OQE42316.1"/>
    </source>
</evidence>
<gene>
    <name evidence="1" type="ORF">PENCOP_c004G06864</name>
</gene>
<evidence type="ECO:0000313" key="2">
    <source>
        <dbReference type="Proteomes" id="UP000191500"/>
    </source>
</evidence>
<name>A0A1V6UV85_9EURO</name>
<sequence length="121" mass="14023">MTWVYAPSKTPFPNVGVETNNHTHYKLLREDAPSAVDRDLSYKTKYIKMGRWYHQHRSPLKLPNRVTRRALSYQRKGKQRAIHIILAGKQVILIGFTDSGGPAEGAYHHLRRDRTICEARL</sequence>
<reference evidence="2" key="1">
    <citation type="journal article" date="2017" name="Nat. Microbiol.">
        <title>Global analysis of biosynthetic gene clusters reveals vast potential of secondary metabolite production in Penicillium species.</title>
        <authorList>
            <person name="Nielsen J.C."/>
            <person name="Grijseels S."/>
            <person name="Prigent S."/>
            <person name="Ji B."/>
            <person name="Dainat J."/>
            <person name="Nielsen K.F."/>
            <person name="Frisvad J.C."/>
            <person name="Workman M."/>
            <person name="Nielsen J."/>
        </authorList>
    </citation>
    <scope>NUCLEOTIDE SEQUENCE [LARGE SCALE GENOMIC DNA]</scope>
    <source>
        <strain evidence="2">IBT 31321</strain>
    </source>
</reference>
<organism evidence="1 2">
    <name type="scientific">Penicillium coprophilum</name>
    <dbReference type="NCBI Taxonomy" id="36646"/>
    <lineage>
        <taxon>Eukaryota</taxon>
        <taxon>Fungi</taxon>
        <taxon>Dikarya</taxon>
        <taxon>Ascomycota</taxon>
        <taxon>Pezizomycotina</taxon>
        <taxon>Eurotiomycetes</taxon>
        <taxon>Eurotiomycetidae</taxon>
        <taxon>Eurotiales</taxon>
        <taxon>Aspergillaceae</taxon>
        <taxon>Penicillium</taxon>
    </lineage>
</organism>
<dbReference type="EMBL" id="MDDG01000004">
    <property type="protein sequence ID" value="OQE42316.1"/>
    <property type="molecule type" value="Genomic_DNA"/>
</dbReference>
<keyword evidence="2" id="KW-1185">Reference proteome</keyword>
<proteinExistence type="predicted"/>
<accession>A0A1V6UV85</accession>